<comment type="similarity">
    <text evidence="2 9">Belongs to the PEPCase type 1 family.</text>
</comment>
<comment type="caution">
    <text evidence="11">The sequence shown here is derived from an EMBL/GenBank/DDBJ whole genome shotgun (WGS) entry which is preliminary data.</text>
</comment>
<evidence type="ECO:0000256" key="2">
    <source>
        <dbReference type="ARBA" id="ARBA00008346"/>
    </source>
</evidence>
<dbReference type="InterPro" id="IPR022805">
    <property type="entry name" value="PEP_COase_bac/pln-type"/>
</dbReference>
<sequence>MSEAEIGSDVPRGVVSHEVPELLRNDVRLLGELLGRVLRDAGGEDLLEDVERLRELAIASHSEPNGHALDEAEALVAGFSHARAEQVARAFTCYFHLANLAEEYHRVRVLRDRESRLSPHELAPDDSLPAAYQQLVSEVGEETARERLRDLEFRPVFTAHPTEARRRAVSRSIRRVAELVAERDTLNIGGTSLAENERRLLAEIDTLWRTSPLRAEKPTVLDEVATVLSIFDATLADVLPTVYRRLDDWLLEDAAGTTTPAVSPFARLGSWIGGDRDGNPNVTAEVTRAAAAMASEHALGALLASARRTADCLTLDAAGTPPSAELGALWQRQRSLSDAITSRIAGSAPNEPHRRALLGIVERIAATRRRDADLAYANADELEKDLLIVQDSLRAAGARRAAFGDLQRLIWQVQTFGFHLAELEVRQHSQVHAAALADIDAHGIDGDLQPMTLEVLDTFRALGTVQRRFGVAAARRYIVSFTQSPEHLPAVYRLADLAFGGPEHAPVIDAIPLFETFADLQNSVDLLDAALEHPRVQERLAANGRRVEVMLGYSDSSKDVGPLSATLALDDAQRRIADWAKRNDIVLTLFHGRGGALGRGGGPANRAVLAQPPGSVDGRFKLTEQGEVIFARYGDPDIATRHIEQVTAATLLADAPSVVRRNDEAAARFADLASRLDVASREHFHRLVRADGFPSWFAQVTPLEEIGLLPIGSRPARRGLSVSSLDDLRAIPWVFSWSQARINLAGWYGLGTALAAIGDVEELRAAYAEWPLFATIIDNVEMSLAKTDERIAARYLALGDRDDLAQLVLDEMRLTRQWVLATTGSTDVLSRRRILGRAVQLRSPYVDALSLLQLRALRGLRTGQEQASTDDLQRLLLLTVNGVAAGLQNTG</sequence>
<reference evidence="11 12" key="1">
    <citation type="submission" date="2020-08" db="EMBL/GenBank/DDBJ databases">
        <title>A Genomic Blueprint of the Chicken Gut Microbiome.</title>
        <authorList>
            <person name="Gilroy R."/>
            <person name="Ravi A."/>
            <person name="Getino M."/>
            <person name="Pursley I."/>
            <person name="Horton D.L."/>
            <person name="Alikhan N.-F."/>
            <person name="Baker D."/>
            <person name="Gharbi K."/>
            <person name="Hall N."/>
            <person name="Watson M."/>
            <person name="Adriaenssens E.M."/>
            <person name="Foster-Nyarko E."/>
            <person name="Jarju S."/>
            <person name="Secka A."/>
            <person name="Antonio M."/>
            <person name="Oren A."/>
            <person name="Chaudhuri R."/>
            <person name="La Ragione R.M."/>
            <person name="Hildebrand F."/>
            <person name="Pallen M.J."/>
        </authorList>
    </citation>
    <scope>NUCLEOTIDE SEQUENCE [LARGE SCALE GENOMIC DNA]</scope>
    <source>
        <strain evidence="11 12">Sa3CUA2</strain>
    </source>
</reference>
<comment type="function">
    <text evidence="1 9">Forms oxaloacetate, a four-carbon dicarboxylic acid source for the tricarboxylic acid cycle.</text>
</comment>
<keyword evidence="6 9" id="KW-0456">Lyase</keyword>
<dbReference type="EMBL" id="JACSQV010000005">
    <property type="protein sequence ID" value="MBD7918100.1"/>
    <property type="molecule type" value="Genomic_DNA"/>
</dbReference>
<dbReference type="HAMAP" id="MF_00595">
    <property type="entry name" value="PEPcase_type1"/>
    <property type="match status" value="1"/>
</dbReference>
<evidence type="ECO:0000313" key="12">
    <source>
        <dbReference type="Proteomes" id="UP000604241"/>
    </source>
</evidence>
<dbReference type="Gene3D" id="1.20.1440.90">
    <property type="entry name" value="Phosphoenolpyruvate/pyruvate domain"/>
    <property type="match status" value="1"/>
</dbReference>
<dbReference type="Pfam" id="PF00311">
    <property type="entry name" value="PEPcase"/>
    <property type="match status" value="2"/>
</dbReference>
<evidence type="ECO:0000256" key="4">
    <source>
        <dbReference type="ARBA" id="ARBA00022419"/>
    </source>
</evidence>
<evidence type="ECO:0000256" key="5">
    <source>
        <dbReference type="ARBA" id="ARBA00022842"/>
    </source>
</evidence>
<feature type="active site" evidence="9">
    <location>
        <position position="558"/>
    </location>
</feature>
<comment type="cofactor">
    <cofactor evidence="9">
        <name>Mg(2+)</name>
        <dbReference type="ChEBI" id="CHEBI:18420"/>
    </cofactor>
</comment>
<proteinExistence type="inferred from homology"/>
<keyword evidence="5 9" id="KW-0460">Magnesium</keyword>
<dbReference type="Proteomes" id="UP000604241">
    <property type="component" value="Unassembled WGS sequence"/>
</dbReference>
<keyword evidence="7 9" id="KW-0120">Carbon dioxide fixation</keyword>
<evidence type="ECO:0000256" key="10">
    <source>
        <dbReference type="PROSITE-ProRule" id="PRU10111"/>
    </source>
</evidence>
<evidence type="ECO:0000256" key="7">
    <source>
        <dbReference type="ARBA" id="ARBA00023300"/>
    </source>
</evidence>
<evidence type="ECO:0000313" key="11">
    <source>
        <dbReference type="EMBL" id="MBD7918100.1"/>
    </source>
</evidence>
<evidence type="ECO:0000256" key="3">
    <source>
        <dbReference type="ARBA" id="ARBA00012305"/>
    </source>
</evidence>
<evidence type="ECO:0000256" key="9">
    <source>
        <dbReference type="HAMAP-Rule" id="MF_00595"/>
    </source>
</evidence>
<evidence type="ECO:0000256" key="1">
    <source>
        <dbReference type="ARBA" id="ARBA00003670"/>
    </source>
</evidence>
<dbReference type="InterPro" id="IPR018129">
    <property type="entry name" value="PEP_COase_Lys_AS"/>
</dbReference>
<dbReference type="EC" id="4.1.1.31" evidence="3 9"/>
<protein>
    <recommendedName>
        <fullName evidence="4 9">Phosphoenolpyruvate carboxylase</fullName>
        <shortName evidence="9">PEPC</shortName>
        <shortName evidence="9">PEPCase</shortName>
        <ecNumber evidence="3 9">4.1.1.31</ecNumber>
    </recommendedName>
</protein>
<organism evidence="11 12">
    <name type="scientific">Cellulomonas avistercoris</name>
    <dbReference type="NCBI Taxonomy" id="2762242"/>
    <lineage>
        <taxon>Bacteria</taxon>
        <taxon>Bacillati</taxon>
        <taxon>Actinomycetota</taxon>
        <taxon>Actinomycetes</taxon>
        <taxon>Micrococcales</taxon>
        <taxon>Cellulomonadaceae</taxon>
        <taxon>Cellulomonas</taxon>
    </lineage>
</organism>
<comment type="subunit">
    <text evidence="9">Homotetramer.</text>
</comment>
<dbReference type="PANTHER" id="PTHR30523:SF6">
    <property type="entry name" value="PHOSPHOENOLPYRUVATE CARBOXYLASE"/>
    <property type="match status" value="1"/>
</dbReference>
<dbReference type="InterPro" id="IPR021135">
    <property type="entry name" value="PEP_COase"/>
</dbReference>
<dbReference type="PROSITE" id="PS00781">
    <property type="entry name" value="PEPCASE_1"/>
    <property type="match status" value="1"/>
</dbReference>
<keyword evidence="12" id="KW-1185">Reference proteome</keyword>
<evidence type="ECO:0000256" key="6">
    <source>
        <dbReference type="ARBA" id="ARBA00023239"/>
    </source>
</evidence>
<comment type="catalytic activity">
    <reaction evidence="8 9">
        <text>oxaloacetate + phosphate = phosphoenolpyruvate + hydrogencarbonate</text>
        <dbReference type="Rhea" id="RHEA:28370"/>
        <dbReference type="ChEBI" id="CHEBI:16452"/>
        <dbReference type="ChEBI" id="CHEBI:17544"/>
        <dbReference type="ChEBI" id="CHEBI:43474"/>
        <dbReference type="ChEBI" id="CHEBI:58702"/>
        <dbReference type="EC" id="4.1.1.31"/>
    </reaction>
</comment>
<dbReference type="PANTHER" id="PTHR30523">
    <property type="entry name" value="PHOSPHOENOLPYRUVATE CARBOXYLASE"/>
    <property type="match status" value="1"/>
</dbReference>
<accession>A0ABR8QCH4</accession>
<dbReference type="RefSeq" id="WP_191781942.1">
    <property type="nucleotide sequence ID" value="NZ_JACSQV010000005.1"/>
</dbReference>
<dbReference type="InterPro" id="IPR015813">
    <property type="entry name" value="Pyrv/PenolPyrv_kinase-like_dom"/>
</dbReference>
<gene>
    <name evidence="9" type="primary">ppc</name>
    <name evidence="11" type="ORF">H9657_07390</name>
</gene>
<feature type="active site" evidence="9 10">
    <location>
        <position position="160"/>
    </location>
</feature>
<dbReference type="PRINTS" id="PR00150">
    <property type="entry name" value="PEPCARBXLASE"/>
</dbReference>
<dbReference type="SUPFAM" id="SSF51621">
    <property type="entry name" value="Phosphoenolpyruvate/pyruvate domain"/>
    <property type="match status" value="1"/>
</dbReference>
<evidence type="ECO:0000256" key="8">
    <source>
        <dbReference type="ARBA" id="ARBA00048995"/>
    </source>
</evidence>
<name>A0ABR8QCH4_9CELL</name>